<evidence type="ECO:0000313" key="19">
    <source>
        <dbReference type="EMBL" id="HGY94398.1"/>
    </source>
</evidence>
<gene>
    <name evidence="15 19" type="primary">trmD</name>
    <name evidence="19" type="ORF">ENW50_06895</name>
</gene>
<evidence type="ECO:0000256" key="15">
    <source>
        <dbReference type="HAMAP-Rule" id="MF_00605"/>
    </source>
</evidence>
<name>A0A7V4XSH6_9BACT</name>
<feature type="domain" description="tRNA methyltransferase TRMD/TRM10-type" evidence="18">
    <location>
        <begin position="1"/>
        <end position="254"/>
    </location>
</feature>
<evidence type="ECO:0000256" key="10">
    <source>
        <dbReference type="ARBA" id="ARBA00022691"/>
    </source>
</evidence>
<reference evidence="19" key="1">
    <citation type="journal article" date="2020" name="mSystems">
        <title>Genome- and Community-Level Interaction Insights into Carbon Utilization and Element Cycling Functions of Hydrothermarchaeota in Hydrothermal Sediment.</title>
        <authorList>
            <person name="Zhou Z."/>
            <person name="Liu Y."/>
            <person name="Xu W."/>
            <person name="Pan J."/>
            <person name="Luo Z.H."/>
            <person name="Li M."/>
        </authorList>
    </citation>
    <scope>NUCLEOTIDE SEQUENCE [LARGE SCALE GENOMIC DNA]</scope>
    <source>
        <strain evidence="19">SpSt-855</strain>
    </source>
</reference>
<dbReference type="GO" id="GO:0002939">
    <property type="term" value="P:tRNA N1-guanine methylation"/>
    <property type="evidence" value="ECO:0007669"/>
    <property type="project" value="TreeGrafter"/>
</dbReference>
<keyword evidence="11 15" id="KW-0819">tRNA processing</keyword>
<evidence type="ECO:0000256" key="17">
    <source>
        <dbReference type="RuleBase" id="RU003464"/>
    </source>
</evidence>
<sequence>MRFDILTIFPDFFTSVFSHGVLRRAIAHGQVSVACHDLRDFTHDRHRTVDDRPFGGGEGMVLKPEPITEALEALGLAAKGSRDPQREAVVLLSAQGVKFTQRVARDLARMERLVLICGRYEGVDERVNELHCDLELSIGDYVLSGGELGAAVIVDATMRLLPGVLGNEASSAFESFGPTHEELHGQFSQEAGAPPLSMHGAGGLLDYPHYTRPAEFRGLAVPDVLAGGNHDQIRRWRRERALEKTLRNRPDLLEAAELSDEDRRFLRQLQKG</sequence>
<evidence type="ECO:0000256" key="6">
    <source>
        <dbReference type="ARBA" id="ARBA00014679"/>
    </source>
</evidence>
<evidence type="ECO:0000256" key="16">
    <source>
        <dbReference type="PIRSR" id="PIRSR000386-1"/>
    </source>
</evidence>
<evidence type="ECO:0000256" key="5">
    <source>
        <dbReference type="ARBA" id="ARBA00012807"/>
    </source>
</evidence>
<dbReference type="AlphaFoldDB" id="A0A7V4XSH6"/>
<evidence type="ECO:0000256" key="13">
    <source>
        <dbReference type="ARBA" id="ARBA00033392"/>
    </source>
</evidence>
<dbReference type="PIRSF" id="PIRSF000386">
    <property type="entry name" value="tRNA_mtase"/>
    <property type="match status" value="1"/>
</dbReference>
<dbReference type="Gene3D" id="3.40.1280.10">
    <property type="match status" value="1"/>
</dbReference>
<protein>
    <recommendedName>
        <fullName evidence="6 15">tRNA (guanine-N(1)-)-methyltransferase</fullName>
        <ecNumber evidence="5 15">2.1.1.228</ecNumber>
    </recommendedName>
    <alternativeName>
        <fullName evidence="12 15">M1G-methyltransferase</fullName>
    </alternativeName>
    <alternativeName>
        <fullName evidence="13 15">tRNA [GM37] methyltransferase</fullName>
    </alternativeName>
</protein>
<dbReference type="CDD" id="cd18080">
    <property type="entry name" value="TrmD-like"/>
    <property type="match status" value="1"/>
</dbReference>
<dbReference type="NCBIfam" id="TIGR00088">
    <property type="entry name" value="trmD"/>
    <property type="match status" value="1"/>
</dbReference>
<comment type="caution">
    <text evidence="19">The sequence shown here is derived from an EMBL/GenBank/DDBJ whole genome shotgun (WGS) entry which is preliminary data.</text>
</comment>
<dbReference type="Gene3D" id="1.10.1270.20">
    <property type="entry name" value="tRNA(m1g37)methyltransferase, domain 2"/>
    <property type="match status" value="1"/>
</dbReference>
<keyword evidence="8 15" id="KW-0489">Methyltransferase</keyword>
<evidence type="ECO:0000256" key="7">
    <source>
        <dbReference type="ARBA" id="ARBA00022490"/>
    </source>
</evidence>
<evidence type="ECO:0000256" key="1">
    <source>
        <dbReference type="ARBA" id="ARBA00002634"/>
    </source>
</evidence>
<dbReference type="SUPFAM" id="SSF75217">
    <property type="entry name" value="alpha/beta knot"/>
    <property type="match status" value="1"/>
</dbReference>
<organism evidence="19">
    <name type="scientific">Acidobacterium capsulatum</name>
    <dbReference type="NCBI Taxonomy" id="33075"/>
    <lineage>
        <taxon>Bacteria</taxon>
        <taxon>Pseudomonadati</taxon>
        <taxon>Acidobacteriota</taxon>
        <taxon>Terriglobia</taxon>
        <taxon>Terriglobales</taxon>
        <taxon>Acidobacteriaceae</taxon>
        <taxon>Acidobacterium</taxon>
    </lineage>
</organism>
<evidence type="ECO:0000256" key="14">
    <source>
        <dbReference type="ARBA" id="ARBA00047783"/>
    </source>
</evidence>
<keyword evidence="10 15" id="KW-0949">S-adenosyl-L-methionine</keyword>
<evidence type="ECO:0000259" key="18">
    <source>
        <dbReference type="Pfam" id="PF01746"/>
    </source>
</evidence>
<evidence type="ECO:0000256" key="9">
    <source>
        <dbReference type="ARBA" id="ARBA00022679"/>
    </source>
</evidence>
<evidence type="ECO:0000256" key="3">
    <source>
        <dbReference type="ARBA" id="ARBA00007630"/>
    </source>
</evidence>
<dbReference type="InterPro" id="IPR002649">
    <property type="entry name" value="tRNA_m1G_MeTrfase_TrmD"/>
</dbReference>
<evidence type="ECO:0000256" key="2">
    <source>
        <dbReference type="ARBA" id="ARBA00004496"/>
    </source>
</evidence>
<comment type="catalytic activity">
    <reaction evidence="14 15 17">
        <text>guanosine(37) in tRNA + S-adenosyl-L-methionine = N(1)-methylguanosine(37) in tRNA + S-adenosyl-L-homocysteine + H(+)</text>
        <dbReference type="Rhea" id="RHEA:36899"/>
        <dbReference type="Rhea" id="RHEA-COMP:10145"/>
        <dbReference type="Rhea" id="RHEA-COMP:10147"/>
        <dbReference type="ChEBI" id="CHEBI:15378"/>
        <dbReference type="ChEBI" id="CHEBI:57856"/>
        <dbReference type="ChEBI" id="CHEBI:59789"/>
        <dbReference type="ChEBI" id="CHEBI:73542"/>
        <dbReference type="ChEBI" id="CHEBI:74269"/>
        <dbReference type="EC" id="2.1.1.228"/>
    </reaction>
</comment>
<comment type="function">
    <text evidence="1 15 17">Specifically methylates guanosine-37 in various tRNAs.</text>
</comment>
<comment type="similarity">
    <text evidence="3 15 17">Belongs to the RNA methyltransferase TrmD family.</text>
</comment>
<dbReference type="FunFam" id="3.40.1280.10:FF:000001">
    <property type="entry name" value="tRNA (guanine-N(1)-)-methyltransferase"/>
    <property type="match status" value="1"/>
</dbReference>
<evidence type="ECO:0000256" key="4">
    <source>
        <dbReference type="ARBA" id="ARBA00011738"/>
    </source>
</evidence>
<dbReference type="InterPro" id="IPR029028">
    <property type="entry name" value="Alpha/beta_knot_MTases"/>
</dbReference>
<dbReference type="HAMAP" id="MF_00605">
    <property type="entry name" value="TrmD"/>
    <property type="match status" value="1"/>
</dbReference>
<dbReference type="EMBL" id="DTKL01000039">
    <property type="protein sequence ID" value="HGY94398.1"/>
    <property type="molecule type" value="Genomic_DNA"/>
</dbReference>
<keyword evidence="9 15" id="KW-0808">Transferase</keyword>
<dbReference type="FunFam" id="1.10.1270.20:FF:000001">
    <property type="entry name" value="tRNA (guanine-N(1)-)-methyltransferase"/>
    <property type="match status" value="1"/>
</dbReference>
<proteinExistence type="inferred from homology"/>
<feature type="binding site" evidence="15 16">
    <location>
        <begin position="138"/>
        <end position="143"/>
    </location>
    <ligand>
        <name>S-adenosyl-L-methionine</name>
        <dbReference type="ChEBI" id="CHEBI:59789"/>
    </ligand>
</feature>
<dbReference type="InterPro" id="IPR029026">
    <property type="entry name" value="tRNA_m1G_MTases_N"/>
</dbReference>
<dbReference type="Pfam" id="PF01746">
    <property type="entry name" value="tRNA_m1G_MT"/>
    <property type="match status" value="1"/>
</dbReference>
<dbReference type="InterPro" id="IPR016009">
    <property type="entry name" value="tRNA_MeTrfase_TRMD/TRM10"/>
</dbReference>
<comment type="subunit">
    <text evidence="4 15 17">Homodimer.</text>
</comment>
<keyword evidence="7 15" id="KW-0963">Cytoplasm</keyword>
<dbReference type="NCBIfam" id="NF000648">
    <property type="entry name" value="PRK00026.1"/>
    <property type="match status" value="1"/>
</dbReference>
<evidence type="ECO:0000256" key="11">
    <source>
        <dbReference type="ARBA" id="ARBA00022694"/>
    </source>
</evidence>
<dbReference type="EC" id="2.1.1.228" evidence="5 15"/>
<comment type="subcellular location">
    <subcellularLocation>
        <location evidence="2 15 17">Cytoplasm</location>
    </subcellularLocation>
</comment>
<dbReference type="PANTHER" id="PTHR46417:SF1">
    <property type="entry name" value="TRNA (GUANINE-N(1)-)-METHYLTRANSFERASE"/>
    <property type="match status" value="1"/>
</dbReference>
<evidence type="ECO:0000256" key="8">
    <source>
        <dbReference type="ARBA" id="ARBA00022603"/>
    </source>
</evidence>
<accession>A0A7V4XSH6</accession>
<dbReference type="PROSITE" id="PS51257">
    <property type="entry name" value="PROKAR_LIPOPROTEIN"/>
    <property type="match status" value="1"/>
</dbReference>
<feature type="binding site" evidence="15 16">
    <location>
        <position position="118"/>
    </location>
    <ligand>
        <name>S-adenosyl-L-methionine</name>
        <dbReference type="ChEBI" id="CHEBI:59789"/>
    </ligand>
</feature>
<dbReference type="GO" id="GO:0052906">
    <property type="term" value="F:tRNA (guanine(37)-N1)-methyltransferase activity"/>
    <property type="evidence" value="ECO:0007669"/>
    <property type="project" value="UniProtKB-UniRule"/>
</dbReference>
<dbReference type="PANTHER" id="PTHR46417">
    <property type="entry name" value="TRNA (GUANINE-N(1)-)-METHYLTRANSFERASE"/>
    <property type="match status" value="1"/>
</dbReference>
<dbReference type="InterPro" id="IPR023148">
    <property type="entry name" value="tRNA_m1G_MeTrfase_C_sf"/>
</dbReference>
<evidence type="ECO:0000256" key="12">
    <source>
        <dbReference type="ARBA" id="ARBA00029736"/>
    </source>
</evidence>
<dbReference type="GO" id="GO:0005829">
    <property type="term" value="C:cytosol"/>
    <property type="evidence" value="ECO:0007669"/>
    <property type="project" value="TreeGrafter"/>
</dbReference>